<dbReference type="Proteomes" id="UP001152422">
    <property type="component" value="Unassembled WGS sequence"/>
</dbReference>
<proteinExistence type="predicted"/>
<reference evidence="1" key="1">
    <citation type="submission" date="2022-05" db="EMBL/GenBank/DDBJ databases">
        <title>Comparative genomics of Staphylococcus equorum isolates.</title>
        <authorList>
            <person name="Luelf R.H."/>
        </authorList>
    </citation>
    <scope>NUCLEOTIDE SEQUENCE</scope>
    <source>
        <strain evidence="1">TMW 2.2497</strain>
    </source>
</reference>
<name>A0A9X4LBQ5_9STAP</name>
<dbReference type="RefSeq" id="WP_107518108.1">
    <property type="nucleotide sequence ID" value="NZ_JAMBPY010000008.1"/>
</dbReference>
<protein>
    <submittedName>
        <fullName evidence="1">Uncharacterized protein</fullName>
    </submittedName>
</protein>
<dbReference type="EMBL" id="JAMBQA010000008">
    <property type="protein sequence ID" value="MDG0847012.1"/>
    <property type="molecule type" value="Genomic_DNA"/>
</dbReference>
<dbReference type="AlphaFoldDB" id="A0A9X4LBQ5"/>
<gene>
    <name evidence="1" type="ORF">M4L89_12315</name>
</gene>
<organism evidence="1 2">
    <name type="scientific">Staphylococcus equorum</name>
    <dbReference type="NCBI Taxonomy" id="246432"/>
    <lineage>
        <taxon>Bacteria</taxon>
        <taxon>Bacillati</taxon>
        <taxon>Bacillota</taxon>
        <taxon>Bacilli</taxon>
        <taxon>Bacillales</taxon>
        <taxon>Staphylococcaceae</taxon>
        <taxon>Staphylococcus</taxon>
    </lineage>
</organism>
<accession>A0A9X4LBQ5</accession>
<evidence type="ECO:0000313" key="1">
    <source>
        <dbReference type="EMBL" id="MDG0847012.1"/>
    </source>
</evidence>
<comment type="caution">
    <text evidence="1">The sequence shown here is derived from an EMBL/GenBank/DDBJ whole genome shotgun (WGS) entry which is preliminary data.</text>
</comment>
<keyword evidence="2" id="KW-1185">Reference proteome</keyword>
<sequence>MKEFIIKGIEKAQQIDKGYARFQATGEIDLLIIKTELDLFDAKYEVLCERTTDNETSDETYCVLVDMHSIRQSVV</sequence>
<evidence type="ECO:0000313" key="2">
    <source>
        <dbReference type="Proteomes" id="UP001152422"/>
    </source>
</evidence>